<dbReference type="PROSITE" id="PS50850">
    <property type="entry name" value="MFS"/>
    <property type="match status" value="1"/>
</dbReference>
<gene>
    <name evidence="11" type="ORF">J437_LFUL003408</name>
</gene>
<evidence type="ECO:0000313" key="12">
    <source>
        <dbReference type="Proteomes" id="UP000792457"/>
    </source>
</evidence>
<dbReference type="Pfam" id="PF00083">
    <property type="entry name" value="Sugar_tr"/>
    <property type="match status" value="1"/>
</dbReference>
<dbReference type="PROSITE" id="PS00216">
    <property type="entry name" value="SUGAR_TRANSPORT_1"/>
    <property type="match status" value="2"/>
</dbReference>
<evidence type="ECO:0000313" key="11">
    <source>
        <dbReference type="EMBL" id="KAG8227202.1"/>
    </source>
</evidence>
<evidence type="ECO:0000256" key="3">
    <source>
        <dbReference type="ARBA" id="ARBA00022692"/>
    </source>
</evidence>
<comment type="caution">
    <text evidence="11">The sequence shown here is derived from an EMBL/GenBank/DDBJ whole genome shotgun (WGS) entry which is preliminary data.</text>
</comment>
<keyword evidence="2" id="KW-1003">Cell membrane</keyword>
<dbReference type="AlphaFoldDB" id="A0A8K0K3V5"/>
<evidence type="ECO:0000259" key="10">
    <source>
        <dbReference type="PROSITE" id="PS50850"/>
    </source>
</evidence>
<feature type="transmembrane region" description="Helical" evidence="9">
    <location>
        <begin position="45"/>
        <end position="64"/>
    </location>
</feature>
<dbReference type="InterPro" id="IPR005829">
    <property type="entry name" value="Sugar_transporter_CS"/>
</dbReference>
<feature type="transmembrane region" description="Helical" evidence="9">
    <location>
        <begin position="92"/>
        <end position="110"/>
    </location>
</feature>
<protein>
    <recommendedName>
        <fullName evidence="10">Major facilitator superfamily (MFS) profile domain-containing protein</fullName>
    </recommendedName>
</protein>
<feature type="transmembrane region" description="Helical" evidence="9">
    <location>
        <begin position="439"/>
        <end position="459"/>
    </location>
</feature>
<dbReference type="CDD" id="cd17358">
    <property type="entry name" value="MFS_GLUT6_8_Class3_like"/>
    <property type="match status" value="1"/>
</dbReference>
<keyword evidence="4 9" id="KW-1133">Transmembrane helix</keyword>
<dbReference type="GO" id="GO:0005886">
    <property type="term" value="C:plasma membrane"/>
    <property type="evidence" value="ECO:0007669"/>
    <property type="project" value="UniProtKB-SubCell"/>
</dbReference>
<reference evidence="11" key="1">
    <citation type="submission" date="2013-04" db="EMBL/GenBank/DDBJ databases">
        <authorList>
            <person name="Qu J."/>
            <person name="Murali S.C."/>
            <person name="Bandaranaike D."/>
            <person name="Bellair M."/>
            <person name="Blankenburg K."/>
            <person name="Chao H."/>
            <person name="Dinh H."/>
            <person name="Doddapaneni H."/>
            <person name="Downs B."/>
            <person name="Dugan-Rocha S."/>
            <person name="Elkadiri S."/>
            <person name="Gnanaolivu R.D."/>
            <person name="Hernandez B."/>
            <person name="Javaid M."/>
            <person name="Jayaseelan J.C."/>
            <person name="Lee S."/>
            <person name="Li M."/>
            <person name="Ming W."/>
            <person name="Munidasa M."/>
            <person name="Muniz J."/>
            <person name="Nguyen L."/>
            <person name="Ongeri F."/>
            <person name="Osuji N."/>
            <person name="Pu L.-L."/>
            <person name="Puazo M."/>
            <person name="Qu C."/>
            <person name="Quiroz J."/>
            <person name="Raj R."/>
            <person name="Weissenberger G."/>
            <person name="Xin Y."/>
            <person name="Zou X."/>
            <person name="Han Y."/>
            <person name="Richards S."/>
            <person name="Worley K."/>
            <person name="Muzny D."/>
            <person name="Gibbs R."/>
        </authorList>
    </citation>
    <scope>NUCLEOTIDE SEQUENCE</scope>
    <source>
        <strain evidence="11">Sampled in the wild</strain>
    </source>
</reference>
<feature type="transmembrane region" description="Helical" evidence="9">
    <location>
        <begin position="365"/>
        <end position="387"/>
    </location>
</feature>
<feature type="transmembrane region" description="Helical" evidence="9">
    <location>
        <begin position="341"/>
        <end position="358"/>
    </location>
</feature>
<evidence type="ECO:0000256" key="5">
    <source>
        <dbReference type="ARBA" id="ARBA00023136"/>
    </source>
</evidence>
<dbReference type="InterPro" id="IPR005828">
    <property type="entry name" value="MFS_sugar_transport-like"/>
</dbReference>
<comment type="subcellular location">
    <subcellularLocation>
        <location evidence="1">Cell membrane</location>
        <topology evidence="1">Multi-pass membrane protein</topology>
    </subcellularLocation>
</comment>
<feature type="transmembrane region" description="Helical" evidence="9">
    <location>
        <begin position="180"/>
        <end position="199"/>
    </location>
</feature>
<dbReference type="InterPro" id="IPR044775">
    <property type="entry name" value="MFS_ERD6/Tret1-like"/>
</dbReference>
<keyword evidence="3 9" id="KW-0812">Transmembrane</keyword>
<comment type="similarity">
    <text evidence="7">Belongs to the major facilitator superfamily. Sugar transporter (TC 2.A.1.1) family. Trehalose transporter subfamily.</text>
</comment>
<sequence>MSRHPEKVLRDENSRTALTLSPAFATIAEDGSVDYSNVTWKFPQYLATVFATLGAMAAGTTLAWTSPALPLLKSNAMNGTGFAGLDLTVSEGSWVGSLLTLGACLAALPSGPISDRVGRKRFLSAISLPFLMSWLLVAVVPNVQALYCARFLAGLATGAVSVVIPIYVGEISEHTIRGTLGSFFQLMLTLGILFSYAVGAFTSSYGILAVASSATAALFLLGALWMPETPQYLLAWGRREEASRSLMWLRGVDNPIAIERELSRMEHDLAASAKEALDRGGSGAIGVVRELVFSPVCRKAMIVTLGLMTFQQLSGVNAVIFYSESIFRSAVDGLSAGPSTVIFGTVQVTVTAVAALLVERVGRRFLLCLSSLAASIALCSLAVFFHLQDNALASGHSLKGLGWLPLVSLAAFMVAYSLGLGPLPWAMMGELFPSSVKGTASGIAVSTNWMLAFIVTKTFSSMKLAIGSDGAFWVFSAICALSVMFVAFFVPETKGKSDHEIHNSLDGGFGGTRQWRTRRNEPIKLISAN</sequence>
<evidence type="ECO:0000256" key="6">
    <source>
        <dbReference type="ARBA" id="ARBA00023180"/>
    </source>
</evidence>
<evidence type="ECO:0000256" key="9">
    <source>
        <dbReference type="SAM" id="Phobius"/>
    </source>
</evidence>
<dbReference type="SUPFAM" id="SSF103473">
    <property type="entry name" value="MFS general substrate transporter"/>
    <property type="match status" value="1"/>
</dbReference>
<dbReference type="PANTHER" id="PTHR48021:SF1">
    <property type="entry name" value="GH07001P-RELATED"/>
    <property type="match status" value="1"/>
</dbReference>
<accession>A0A8K0K3V5</accession>
<proteinExistence type="inferred from homology"/>
<dbReference type="PROSITE" id="PS00217">
    <property type="entry name" value="SUGAR_TRANSPORT_2"/>
    <property type="match status" value="1"/>
</dbReference>
<dbReference type="PANTHER" id="PTHR48021">
    <property type="match status" value="1"/>
</dbReference>
<reference evidence="11" key="2">
    <citation type="submission" date="2017-10" db="EMBL/GenBank/DDBJ databases">
        <title>Ladona fulva Genome sequencing and assembly.</title>
        <authorList>
            <person name="Murali S."/>
            <person name="Richards S."/>
            <person name="Bandaranaike D."/>
            <person name="Bellair M."/>
            <person name="Blankenburg K."/>
            <person name="Chao H."/>
            <person name="Dinh H."/>
            <person name="Doddapaneni H."/>
            <person name="Dugan-Rocha S."/>
            <person name="Elkadiri S."/>
            <person name="Gnanaolivu R."/>
            <person name="Hernandez B."/>
            <person name="Skinner E."/>
            <person name="Javaid M."/>
            <person name="Lee S."/>
            <person name="Li M."/>
            <person name="Ming W."/>
            <person name="Munidasa M."/>
            <person name="Muniz J."/>
            <person name="Nguyen L."/>
            <person name="Hughes D."/>
            <person name="Osuji N."/>
            <person name="Pu L.-L."/>
            <person name="Puazo M."/>
            <person name="Qu C."/>
            <person name="Quiroz J."/>
            <person name="Raj R."/>
            <person name="Weissenberger G."/>
            <person name="Xin Y."/>
            <person name="Zou X."/>
            <person name="Han Y."/>
            <person name="Worley K."/>
            <person name="Muzny D."/>
            <person name="Gibbs R."/>
        </authorList>
    </citation>
    <scope>NUCLEOTIDE SEQUENCE</scope>
    <source>
        <strain evidence="11">Sampled in the wild</strain>
    </source>
</reference>
<evidence type="ECO:0000256" key="2">
    <source>
        <dbReference type="ARBA" id="ARBA00022475"/>
    </source>
</evidence>
<organism evidence="11 12">
    <name type="scientific">Ladona fulva</name>
    <name type="common">Scarce chaser dragonfly</name>
    <name type="synonym">Libellula fulva</name>
    <dbReference type="NCBI Taxonomy" id="123851"/>
    <lineage>
        <taxon>Eukaryota</taxon>
        <taxon>Metazoa</taxon>
        <taxon>Ecdysozoa</taxon>
        <taxon>Arthropoda</taxon>
        <taxon>Hexapoda</taxon>
        <taxon>Insecta</taxon>
        <taxon>Pterygota</taxon>
        <taxon>Palaeoptera</taxon>
        <taxon>Odonata</taxon>
        <taxon>Epiprocta</taxon>
        <taxon>Anisoptera</taxon>
        <taxon>Libelluloidea</taxon>
        <taxon>Libellulidae</taxon>
        <taxon>Ladona</taxon>
    </lineage>
</organism>
<dbReference type="PRINTS" id="PR00171">
    <property type="entry name" value="SUGRTRNSPORT"/>
</dbReference>
<evidence type="ECO:0000256" key="8">
    <source>
        <dbReference type="RuleBase" id="RU003346"/>
    </source>
</evidence>
<feature type="transmembrane region" description="Helical" evidence="9">
    <location>
        <begin position="205"/>
        <end position="226"/>
    </location>
</feature>
<evidence type="ECO:0000256" key="7">
    <source>
        <dbReference type="ARBA" id="ARBA00024348"/>
    </source>
</evidence>
<dbReference type="Gene3D" id="1.20.1250.20">
    <property type="entry name" value="MFS general substrate transporter like domains"/>
    <property type="match status" value="1"/>
</dbReference>
<feature type="domain" description="Major facilitator superfamily (MFS) profile" evidence="10">
    <location>
        <begin position="47"/>
        <end position="494"/>
    </location>
</feature>
<dbReference type="Proteomes" id="UP000792457">
    <property type="component" value="Unassembled WGS sequence"/>
</dbReference>
<dbReference type="InterPro" id="IPR003663">
    <property type="entry name" value="Sugar/inositol_transpt"/>
</dbReference>
<feature type="transmembrane region" description="Helical" evidence="9">
    <location>
        <begin position="149"/>
        <end position="168"/>
    </location>
</feature>
<keyword evidence="12" id="KW-1185">Reference proteome</keyword>
<feature type="transmembrane region" description="Helical" evidence="9">
    <location>
        <begin position="300"/>
        <end position="321"/>
    </location>
</feature>
<keyword evidence="8" id="KW-0813">Transport</keyword>
<dbReference type="InterPro" id="IPR036259">
    <property type="entry name" value="MFS_trans_sf"/>
</dbReference>
<dbReference type="EMBL" id="KZ308314">
    <property type="protein sequence ID" value="KAG8227202.1"/>
    <property type="molecule type" value="Genomic_DNA"/>
</dbReference>
<dbReference type="GO" id="GO:0051119">
    <property type="term" value="F:sugar transmembrane transporter activity"/>
    <property type="evidence" value="ECO:0007669"/>
    <property type="project" value="InterPro"/>
</dbReference>
<dbReference type="FunFam" id="1.20.1250.20:FF:000055">
    <property type="entry name" value="Facilitated trehalose transporter Tret1-2 homolog"/>
    <property type="match status" value="1"/>
</dbReference>
<evidence type="ECO:0000256" key="4">
    <source>
        <dbReference type="ARBA" id="ARBA00022989"/>
    </source>
</evidence>
<dbReference type="InterPro" id="IPR020846">
    <property type="entry name" value="MFS_dom"/>
</dbReference>
<dbReference type="OrthoDB" id="6612291at2759"/>
<feature type="transmembrane region" description="Helical" evidence="9">
    <location>
        <begin position="122"/>
        <end position="143"/>
    </location>
</feature>
<dbReference type="InterPro" id="IPR050549">
    <property type="entry name" value="MFS_Trehalose_Transporter"/>
</dbReference>
<name>A0A8K0K3V5_LADFU</name>
<evidence type="ECO:0000256" key="1">
    <source>
        <dbReference type="ARBA" id="ARBA00004651"/>
    </source>
</evidence>
<dbReference type="NCBIfam" id="TIGR00879">
    <property type="entry name" value="SP"/>
    <property type="match status" value="1"/>
</dbReference>
<keyword evidence="5 9" id="KW-0472">Membrane</keyword>
<feature type="transmembrane region" description="Helical" evidence="9">
    <location>
        <begin position="471"/>
        <end position="490"/>
    </location>
</feature>
<keyword evidence="6" id="KW-0325">Glycoprotein</keyword>
<feature type="transmembrane region" description="Helical" evidence="9">
    <location>
        <begin position="407"/>
        <end position="427"/>
    </location>
</feature>